<dbReference type="Proteomes" id="UP000830729">
    <property type="component" value="Chromosome"/>
</dbReference>
<proteinExistence type="predicted"/>
<keyword evidence="3" id="KW-1185">Reference proteome</keyword>
<dbReference type="Pfam" id="PF26029">
    <property type="entry name" value="DUF8007"/>
    <property type="match status" value="1"/>
</dbReference>
<sequence>MRETSMEDKRTEACGRCSMTTVVSMSEDGESGDRPGRDPFDGERIEVAESEMQTANRHVVWLGRLKRRLDEAATRLTYGR</sequence>
<dbReference type="EMBL" id="CP096659">
    <property type="protein sequence ID" value="UPV75661.1"/>
    <property type="molecule type" value="Genomic_DNA"/>
</dbReference>
<dbReference type="KEGG" id="halx:M0R89_06240"/>
<name>A0A8U0HY77_9EURY</name>
<evidence type="ECO:0000256" key="1">
    <source>
        <dbReference type="SAM" id="MobiDB-lite"/>
    </source>
</evidence>
<dbReference type="RefSeq" id="WP_248651699.1">
    <property type="nucleotide sequence ID" value="NZ_CP096659.1"/>
</dbReference>
<feature type="region of interest" description="Disordered" evidence="1">
    <location>
        <begin position="22"/>
        <end position="41"/>
    </location>
</feature>
<organism evidence="2 3">
    <name type="scientific">Halorussus limi</name>
    <dbReference type="NCBI Taxonomy" id="2938695"/>
    <lineage>
        <taxon>Archaea</taxon>
        <taxon>Methanobacteriati</taxon>
        <taxon>Methanobacteriota</taxon>
        <taxon>Stenosarchaea group</taxon>
        <taxon>Halobacteria</taxon>
        <taxon>Halobacteriales</taxon>
        <taxon>Haladaptataceae</taxon>
        <taxon>Halorussus</taxon>
    </lineage>
</organism>
<evidence type="ECO:0000313" key="3">
    <source>
        <dbReference type="Proteomes" id="UP000830729"/>
    </source>
</evidence>
<protein>
    <submittedName>
        <fullName evidence="2">Uncharacterized protein</fullName>
    </submittedName>
</protein>
<reference evidence="2 3" key="1">
    <citation type="submission" date="2022-04" db="EMBL/GenBank/DDBJ databases">
        <title>Diverse halophilic archaea isolated from saline environments.</title>
        <authorList>
            <person name="Cui H.-L."/>
        </authorList>
    </citation>
    <scope>NUCLEOTIDE SEQUENCE [LARGE SCALE GENOMIC DNA]</scope>
    <source>
        <strain evidence="2 3">XZYJT49</strain>
    </source>
</reference>
<dbReference type="InterPro" id="IPR058320">
    <property type="entry name" value="DUF8007"/>
</dbReference>
<evidence type="ECO:0000313" key="2">
    <source>
        <dbReference type="EMBL" id="UPV75661.1"/>
    </source>
</evidence>
<dbReference type="GeneID" id="72184781"/>
<gene>
    <name evidence="2" type="ORF">M0R89_06240</name>
</gene>
<accession>A0A8U0HY77</accession>
<dbReference type="AlphaFoldDB" id="A0A8U0HY77"/>
<feature type="compositionally biased region" description="Basic and acidic residues" evidence="1">
    <location>
        <begin position="31"/>
        <end position="41"/>
    </location>
</feature>